<gene>
    <name evidence="1" type="ORF">MW046_13430</name>
</gene>
<geneLocation type="plasmid" evidence="1 2">
    <name>unnamed1</name>
</geneLocation>
<accession>A0A8U0A5U8</accession>
<dbReference type="GeneID" id="71929067"/>
<dbReference type="EMBL" id="CP096020">
    <property type="protein sequence ID" value="UPM44442.1"/>
    <property type="molecule type" value="Genomic_DNA"/>
</dbReference>
<reference evidence="1" key="1">
    <citation type="submission" date="2022-04" db="EMBL/GenBank/DDBJ databases">
        <title>Halocatena sp. nov., isolated from a salt lake.</title>
        <authorList>
            <person name="Cui H.-L."/>
        </authorList>
    </citation>
    <scope>NUCLEOTIDE SEQUENCE</scope>
    <source>
        <strain evidence="1">AD-1</strain>
        <plasmid evidence="1">unnamed1</plasmid>
    </source>
</reference>
<keyword evidence="2" id="KW-1185">Reference proteome</keyword>
<sequence length="218" mass="23376">MFIGLVSVLALTGTTVYWWRRERLVKESLTISRDWETNTNAAPTVAHGELQAATKAAKRLDARITDLPERVTTLDEERRDLRRELDTVRERWADSWLSQVDMTMDGDPPVRVITFDSWELDDVRAFAKRAMREDAITIVVAGGDGSFAVAVGEPLAGEFSATGIASDITGHAGGGAGGTDRLAIGGGATGALDTACRTVKSSLVQSTTISPGPENDVS</sequence>
<dbReference type="Proteomes" id="UP000831768">
    <property type="component" value="Plasmid unnamed1"/>
</dbReference>
<dbReference type="Gene3D" id="3.10.310.40">
    <property type="match status" value="1"/>
</dbReference>
<evidence type="ECO:0000313" key="1">
    <source>
        <dbReference type="EMBL" id="UPM44442.1"/>
    </source>
</evidence>
<proteinExistence type="predicted"/>
<protein>
    <submittedName>
        <fullName evidence="1">DHHA1 domain-containing protein</fullName>
    </submittedName>
</protein>
<dbReference type="RefSeq" id="WP_247995096.1">
    <property type="nucleotide sequence ID" value="NZ_CP096020.1"/>
</dbReference>
<evidence type="ECO:0000313" key="2">
    <source>
        <dbReference type="Proteomes" id="UP000831768"/>
    </source>
</evidence>
<dbReference type="KEGG" id="haad:MW046_13430"/>
<keyword evidence="1" id="KW-0614">Plasmid</keyword>
<organism evidence="1 2">
    <name type="scientific">Halocatena salina</name>
    <dbReference type="NCBI Taxonomy" id="2934340"/>
    <lineage>
        <taxon>Archaea</taxon>
        <taxon>Methanobacteriati</taxon>
        <taxon>Methanobacteriota</taxon>
        <taxon>Stenosarchaea group</taxon>
        <taxon>Halobacteria</taxon>
        <taxon>Halobacteriales</taxon>
        <taxon>Natronomonadaceae</taxon>
        <taxon>Halocatena</taxon>
    </lineage>
</organism>
<name>A0A8U0A5U8_9EURY</name>
<dbReference type="AlphaFoldDB" id="A0A8U0A5U8"/>